<sequence>MRPISVNNVKEGTILGKSIYSSDGRLLLSKGIELDRKLISTLKKHQILYII</sequence>
<accession>A0A6I6EJU9</accession>
<dbReference type="Proteomes" id="UP000422764">
    <property type="component" value="Chromosome"/>
</dbReference>
<dbReference type="AlphaFoldDB" id="A0A6I6EJU9"/>
<name>A0A6I6EJU9_9CLOT</name>
<evidence type="ECO:0000313" key="1">
    <source>
        <dbReference type="EMBL" id="QGU94082.1"/>
    </source>
</evidence>
<keyword evidence="2" id="KW-1185">Reference proteome</keyword>
<proteinExistence type="predicted"/>
<organism evidence="1 2">
    <name type="scientific">Clostridium bovifaecis</name>
    <dbReference type="NCBI Taxonomy" id="2184719"/>
    <lineage>
        <taxon>Bacteria</taxon>
        <taxon>Bacillati</taxon>
        <taxon>Bacillota</taxon>
        <taxon>Clostridia</taxon>
        <taxon>Eubacteriales</taxon>
        <taxon>Clostridiaceae</taxon>
        <taxon>Clostridium</taxon>
    </lineage>
</organism>
<reference evidence="1 2" key="1">
    <citation type="submission" date="2019-12" db="EMBL/GenBank/DDBJ databases">
        <title>Genome sequenceing of Clostridium bovifaecis.</title>
        <authorList>
            <person name="Yao Y."/>
        </authorList>
    </citation>
    <scope>NUCLEOTIDE SEQUENCE [LARGE SCALE GENOMIC DNA]</scope>
    <source>
        <strain evidence="1 2">BXX</strain>
    </source>
</reference>
<protein>
    <submittedName>
        <fullName evidence="1">Uncharacterized protein</fullName>
    </submittedName>
</protein>
<gene>
    <name evidence="1" type="ORF">GOM49_02060</name>
</gene>
<dbReference type="EMBL" id="CP046522">
    <property type="protein sequence ID" value="QGU94082.1"/>
    <property type="molecule type" value="Genomic_DNA"/>
</dbReference>
<evidence type="ECO:0000313" key="2">
    <source>
        <dbReference type="Proteomes" id="UP000422764"/>
    </source>
</evidence>